<dbReference type="OrthoDB" id="6197566at2"/>
<comment type="caution">
    <text evidence="1">The sequence shown here is derived from an EMBL/GenBank/DDBJ whole genome shotgun (WGS) entry which is preliminary data.</text>
</comment>
<dbReference type="AlphaFoldDB" id="A0A5C6CZZ7"/>
<evidence type="ECO:0000313" key="1">
    <source>
        <dbReference type="EMBL" id="TWU29061.1"/>
    </source>
</evidence>
<protein>
    <submittedName>
        <fullName evidence="1">Uncharacterized protein</fullName>
    </submittedName>
</protein>
<evidence type="ECO:0000313" key="2">
    <source>
        <dbReference type="Proteomes" id="UP000319143"/>
    </source>
</evidence>
<proteinExistence type="predicted"/>
<name>A0A5C6CZZ7_9BACT</name>
<dbReference type="RefSeq" id="WP_146531420.1">
    <property type="nucleotide sequence ID" value="NZ_SJPV01000024.1"/>
</dbReference>
<gene>
    <name evidence="1" type="ORF">Poly41_67600</name>
</gene>
<dbReference type="EMBL" id="SJPV01000024">
    <property type="protein sequence ID" value="TWU29061.1"/>
    <property type="molecule type" value="Genomic_DNA"/>
</dbReference>
<sequence>MATIIDAFTDQISSDDVSSIANQLGVNDETTKKAIGAAIPGLIAALSQAAQDPQKSERLAEAVNQHAEHSESLFGQLGNLFKQFTQSGDQQAGGTDLGQLIPDLLGGHEQRVEKGVSQTSGLNSEMAGKLIKFLGPMVIGVIAKQLSGQHVDAPTVNGHLTQERQELEEKHGDLLGGLFDQDGDGDFDMSDIANILAEKMTG</sequence>
<dbReference type="Pfam" id="PF06078">
    <property type="entry name" value="DUF937"/>
    <property type="match status" value="1"/>
</dbReference>
<reference evidence="1 2" key="1">
    <citation type="submission" date="2019-02" db="EMBL/GenBank/DDBJ databases">
        <title>Deep-cultivation of Planctomycetes and their phenomic and genomic characterization uncovers novel biology.</title>
        <authorList>
            <person name="Wiegand S."/>
            <person name="Jogler M."/>
            <person name="Boedeker C."/>
            <person name="Pinto D."/>
            <person name="Vollmers J."/>
            <person name="Rivas-Marin E."/>
            <person name="Kohn T."/>
            <person name="Peeters S.H."/>
            <person name="Heuer A."/>
            <person name="Rast P."/>
            <person name="Oberbeckmann S."/>
            <person name="Bunk B."/>
            <person name="Jeske O."/>
            <person name="Meyerdierks A."/>
            <person name="Storesund J.E."/>
            <person name="Kallscheuer N."/>
            <person name="Luecker S."/>
            <person name="Lage O.M."/>
            <person name="Pohl T."/>
            <person name="Merkel B.J."/>
            <person name="Hornburger P."/>
            <person name="Mueller R.-W."/>
            <person name="Bruemmer F."/>
            <person name="Labrenz M."/>
            <person name="Spormann A.M."/>
            <person name="Op Den Camp H."/>
            <person name="Overmann J."/>
            <person name="Amann R."/>
            <person name="Jetten M.S.M."/>
            <person name="Mascher T."/>
            <person name="Medema M.H."/>
            <person name="Devos D.P."/>
            <person name="Kaster A.-K."/>
            <person name="Ovreas L."/>
            <person name="Rohde M."/>
            <person name="Galperin M.Y."/>
            <person name="Jogler C."/>
        </authorList>
    </citation>
    <scope>NUCLEOTIDE SEQUENCE [LARGE SCALE GENOMIC DNA]</scope>
    <source>
        <strain evidence="1 2">Poly41</strain>
    </source>
</reference>
<dbReference type="Proteomes" id="UP000319143">
    <property type="component" value="Unassembled WGS sequence"/>
</dbReference>
<keyword evidence="2" id="KW-1185">Reference proteome</keyword>
<dbReference type="InterPro" id="IPR009282">
    <property type="entry name" value="DUF937"/>
</dbReference>
<organism evidence="1 2">
    <name type="scientific">Novipirellula artificiosorum</name>
    <dbReference type="NCBI Taxonomy" id="2528016"/>
    <lineage>
        <taxon>Bacteria</taxon>
        <taxon>Pseudomonadati</taxon>
        <taxon>Planctomycetota</taxon>
        <taxon>Planctomycetia</taxon>
        <taxon>Pirellulales</taxon>
        <taxon>Pirellulaceae</taxon>
        <taxon>Novipirellula</taxon>
    </lineage>
</organism>
<accession>A0A5C6CZZ7</accession>